<keyword evidence="5" id="KW-0269">Exonuclease</keyword>
<dbReference type="InterPro" id="IPR020045">
    <property type="entry name" value="DNA_polI_H3TH"/>
</dbReference>
<dbReference type="eggNOG" id="ENOG502QZNK">
    <property type="taxonomic scope" value="Eukaryota"/>
</dbReference>
<dbReference type="SUPFAM" id="SSF88723">
    <property type="entry name" value="PIN domain-like"/>
    <property type="match status" value="1"/>
</dbReference>
<evidence type="ECO:0000259" key="4">
    <source>
        <dbReference type="SMART" id="SM00475"/>
    </source>
</evidence>
<dbReference type="VEuPathDB" id="PiroplasmaDB:BEWA_023010"/>
<dbReference type="GO" id="GO:0003677">
    <property type="term" value="F:DNA binding"/>
    <property type="evidence" value="ECO:0007669"/>
    <property type="project" value="UniProtKB-KW"/>
</dbReference>
<dbReference type="Pfam" id="PF01367">
    <property type="entry name" value="5_3_exonuc"/>
    <property type="match status" value="1"/>
</dbReference>
<dbReference type="PANTHER" id="PTHR42646">
    <property type="entry name" value="FLAP ENDONUCLEASE XNI"/>
    <property type="match status" value="1"/>
</dbReference>
<evidence type="ECO:0000256" key="1">
    <source>
        <dbReference type="ARBA" id="ARBA00022722"/>
    </source>
</evidence>
<dbReference type="Proteomes" id="UP000031512">
    <property type="component" value="Chromosome 1"/>
</dbReference>
<dbReference type="GeneID" id="15806000"/>
<dbReference type="EMBL" id="CP001669">
    <property type="protein sequence ID" value="AFZ79453.1"/>
    <property type="molecule type" value="Genomic_DNA"/>
</dbReference>
<dbReference type="Pfam" id="PF02739">
    <property type="entry name" value="5_3_exonuc_N"/>
    <property type="match status" value="1"/>
</dbReference>
<proteinExistence type="predicted"/>
<dbReference type="CDD" id="cd09898">
    <property type="entry name" value="H3TH_53EXO"/>
    <property type="match status" value="1"/>
</dbReference>
<dbReference type="InterPro" id="IPR036279">
    <property type="entry name" value="5-3_exonuclease_C_sf"/>
</dbReference>
<keyword evidence="1" id="KW-0540">Nuclease</keyword>
<organism evidence="5 6">
    <name type="scientific">Theileria equi strain WA</name>
    <dbReference type="NCBI Taxonomy" id="1537102"/>
    <lineage>
        <taxon>Eukaryota</taxon>
        <taxon>Sar</taxon>
        <taxon>Alveolata</taxon>
        <taxon>Apicomplexa</taxon>
        <taxon>Aconoidasida</taxon>
        <taxon>Piroplasmida</taxon>
        <taxon>Theileriidae</taxon>
        <taxon>Theileria</taxon>
    </lineage>
</organism>
<dbReference type="OrthoDB" id="275278at2759"/>
<protein>
    <submittedName>
        <fullName evidence="5">5'-3' exonuclease, putative</fullName>
    </submittedName>
</protein>
<dbReference type="Gene3D" id="3.40.50.1010">
    <property type="entry name" value="5'-nuclease"/>
    <property type="match status" value="1"/>
</dbReference>
<keyword evidence="3" id="KW-0238">DNA-binding</keyword>
<keyword evidence="6" id="KW-1185">Reference proteome</keyword>
<dbReference type="AlphaFoldDB" id="L0AW50"/>
<dbReference type="PANTHER" id="PTHR42646:SF2">
    <property type="entry name" value="5'-3' EXONUCLEASE FAMILY PROTEIN"/>
    <property type="match status" value="1"/>
</dbReference>
<dbReference type="SUPFAM" id="SSF47807">
    <property type="entry name" value="5' to 3' exonuclease, C-terminal subdomain"/>
    <property type="match status" value="1"/>
</dbReference>
<dbReference type="SMART" id="SM00475">
    <property type="entry name" value="53EXOc"/>
    <property type="match status" value="1"/>
</dbReference>
<keyword evidence="2" id="KW-0378">Hydrolase</keyword>
<sequence length="437" mass="49306">MYLLLYALTGGVLCINFGKNGDLTQSLHLSDKSGPLYRSSLDECGDSTTKGGYPPNFRAKSYKTKYNCLKNQRKNAYIRAPERVLLFDATGLAYRCFFALPELKTHRGTDIACLMGFMNTLSRLHRLYHPKYLGIVFDSPGANNPKREIWPEYKKNRQIISDSFKTQLTWIREFCAILGLPVFIQKFTEADDIITSIIGFLRGENSGEDEEAYRPIVMDGKGIVPGKAKVRGIFDKFEQELRKQAPPVKISSGNEPAENKKNMLNENGYDVTVVTADKDLLQILSNNGTGNVNVKIVQPHKSYRVVTENTVRTEYGIEPERFSEYLALVGDASDNIPGVMGVGPKTAPKLIAKYNTFEEIISSPEIKKLGEKGGKYSESIRMAYDFHNIVRLKRNLHILDSTNELIKEKTLSCQFYSFLRIFSLQKAACKWTNITGI</sequence>
<evidence type="ECO:0000256" key="3">
    <source>
        <dbReference type="ARBA" id="ARBA00023125"/>
    </source>
</evidence>
<dbReference type="InterPro" id="IPR008918">
    <property type="entry name" value="HhH2"/>
</dbReference>
<accession>L0AW50</accession>
<dbReference type="InterPro" id="IPR020046">
    <property type="entry name" value="5-3_exonucl_a-hlix_arch_N"/>
</dbReference>
<dbReference type="RefSeq" id="XP_004829119.1">
    <property type="nucleotide sequence ID" value="XM_004829062.1"/>
</dbReference>
<reference evidence="5 6" key="1">
    <citation type="journal article" date="2012" name="BMC Genomics">
        <title>Comparative genomic analysis and phylogenetic position of Theileria equi.</title>
        <authorList>
            <person name="Kappmeyer L.S."/>
            <person name="Thiagarajan M."/>
            <person name="Herndon D.R."/>
            <person name="Ramsay J.D."/>
            <person name="Caler E."/>
            <person name="Djikeng A."/>
            <person name="Gillespie J.J."/>
            <person name="Lau A.O."/>
            <person name="Roalson E.H."/>
            <person name="Silva J.C."/>
            <person name="Silva M.G."/>
            <person name="Suarez C.E."/>
            <person name="Ueti M.W."/>
            <person name="Nene V.M."/>
            <person name="Mealey R.H."/>
            <person name="Knowles D.P."/>
            <person name="Brayton K.A."/>
        </authorList>
    </citation>
    <scope>NUCLEOTIDE SEQUENCE [LARGE SCALE GENOMIC DNA]</scope>
    <source>
        <strain evidence="5 6">WA</strain>
    </source>
</reference>
<gene>
    <name evidence="5" type="ORF">BEWA_023010</name>
</gene>
<dbReference type="InterPro" id="IPR029060">
    <property type="entry name" value="PIN-like_dom_sf"/>
</dbReference>
<dbReference type="SMART" id="SM00279">
    <property type="entry name" value="HhH2"/>
    <property type="match status" value="1"/>
</dbReference>
<dbReference type="CDD" id="cd09859">
    <property type="entry name" value="PIN_53EXO"/>
    <property type="match status" value="1"/>
</dbReference>
<dbReference type="GO" id="GO:0008409">
    <property type="term" value="F:5'-3' exonuclease activity"/>
    <property type="evidence" value="ECO:0007669"/>
    <property type="project" value="InterPro"/>
</dbReference>
<dbReference type="GO" id="GO:0033567">
    <property type="term" value="P:DNA replication, Okazaki fragment processing"/>
    <property type="evidence" value="ECO:0007669"/>
    <property type="project" value="InterPro"/>
</dbReference>
<evidence type="ECO:0000313" key="6">
    <source>
        <dbReference type="Proteomes" id="UP000031512"/>
    </source>
</evidence>
<dbReference type="InterPro" id="IPR038969">
    <property type="entry name" value="FEN"/>
</dbReference>
<evidence type="ECO:0000313" key="5">
    <source>
        <dbReference type="EMBL" id="AFZ79453.1"/>
    </source>
</evidence>
<dbReference type="STRING" id="1537102.L0AW50"/>
<dbReference type="GO" id="GO:0017108">
    <property type="term" value="F:5'-flap endonuclease activity"/>
    <property type="evidence" value="ECO:0007669"/>
    <property type="project" value="InterPro"/>
</dbReference>
<feature type="domain" description="5'-3' exonuclease" evidence="4">
    <location>
        <begin position="80"/>
        <end position="409"/>
    </location>
</feature>
<evidence type="ECO:0000256" key="2">
    <source>
        <dbReference type="ARBA" id="ARBA00022801"/>
    </source>
</evidence>
<dbReference type="KEGG" id="beq:BEWA_023010"/>
<dbReference type="InterPro" id="IPR002421">
    <property type="entry name" value="5-3_exonuclease"/>
</dbReference>
<name>L0AW50_THEEQ</name>
<dbReference type="Gene3D" id="1.10.150.20">
    <property type="entry name" value="5' to 3' exonuclease, C-terminal subdomain"/>
    <property type="match status" value="1"/>
</dbReference>